<protein>
    <submittedName>
        <fullName evidence="4">Uncharacterized protein LOC105223837</fullName>
    </submittedName>
</protein>
<evidence type="ECO:0000313" key="3">
    <source>
        <dbReference type="Proteomes" id="UP001652620"/>
    </source>
</evidence>
<organism evidence="3 4">
    <name type="scientific">Bactrocera dorsalis</name>
    <name type="common">Oriental fruit fly</name>
    <name type="synonym">Dacus dorsalis</name>
    <dbReference type="NCBI Taxonomy" id="27457"/>
    <lineage>
        <taxon>Eukaryota</taxon>
        <taxon>Metazoa</taxon>
        <taxon>Ecdysozoa</taxon>
        <taxon>Arthropoda</taxon>
        <taxon>Hexapoda</taxon>
        <taxon>Insecta</taxon>
        <taxon>Pterygota</taxon>
        <taxon>Neoptera</taxon>
        <taxon>Endopterygota</taxon>
        <taxon>Diptera</taxon>
        <taxon>Brachycera</taxon>
        <taxon>Muscomorpha</taxon>
        <taxon>Tephritoidea</taxon>
        <taxon>Tephritidae</taxon>
        <taxon>Bactrocera</taxon>
        <taxon>Bactrocera</taxon>
    </lineage>
</organism>
<dbReference type="GeneID" id="105223837"/>
<feature type="compositionally biased region" description="Low complexity" evidence="1">
    <location>
        <begin position="265"/>
        <end position="299"/>
    </location>
</feature>
<keyword evidence="3" id="KW-1185">Reference proteome</keyword>
<accession>A0A6I9UW48</accession>
<feature type="compositionally biased region" description="Acidic residues" evidence="1">
    <location>
        <begin position="238"/>
        <end position="251"/>
    </location>
</feature>
<dbReference type="KEGG" id="bdr:105223837"/>
<feature type="signal peptide" evidence="2">
    <location>
        <begin position="1"/>
        <end position="18"/>
    </location>
</feature>
<dbReference type="OrthoDB" id="8051548at2759"/>
<dbReference type="AlphaFoldDB" id="A0A6I9UW48"/>
<gene>
    <name evidence="4" type="primary">LOC105223837</name>
</gene>
<reference evidence="4" key="1">
    <citation type="submission" date="2025-08" db="UniProtKB">
        <authorList>
            <consortium name="RefSeq"/>
        </authorList>
    </citation>
    <scope>IDENTIFICATION</scope>
    <source>
        <tissue evidence="4">Adult</tissue>
    </source>
</reference>
<dbReference type="InParanoid" id="A0A6I9UW48"/>
<proteinExistence type="predicted"/>
<feature type="chain" id="PRO_5046568613" evidence="2">
    <location>
        <begin position="19"/>
        <end position="299"/>
    </location>
</feature>
<evidence type="ECO:0000313" key="4">
    <source>
        <dbReference type="RefSeq" id="XP_011199999.2"/>
    </source>
</evidence>
<evidence type="ECO:0000256" key="1">
    <source>
        <dbReference type="SAM" id="MobiDB-lite"/>
    </source>
</evidence>
<dbReference type="RefSeq" id="XP_011199999.2">
    <property type="nucleotide sequence ID" value="XM_011201697.4"/>
</dbReference>
<keyword evidence="2" id="KW-0732">Signal</keyword>
<sequence length="299" mass="33160">MKTEIFFIALLSAATISALSLEGYKCSEHVILTGNPVTPIRTVRICGVQDYEASPSYVNYQISTEFEKTAYPLVTLDGFLNSLNSVNPSLSSASAPPQLTSNELQQLSPVIFQAVPILTRFYEALKHTSSRDTDLNSSNFEEKYQVVEQKLSSIAEDASQTKRLFDAAAVSVKNILDALMNTKAQRDIDVNVHLEPSFEALLKKFLEVVTVDKTTEQLVDVHTANPTAVSKESNSNENDNEEHENTEETTEDYNSWIRLHFGPVTTTTTSPTATEDYSDESFYSTSNESSEENTSIAQQ</sequence>
<name>A0A6I9UW48_BACDO</name>
<evidence type="ECO:0000256" key="2">
    <source>
        <dbReference type="SAM" id="SignalP"/>
    </source>
</evidence>
<feature type="region of interest" description="Disordered" evidence="1">
    <location>
        <begin position="221"/>
        <end position="299"/>
    </location>
</feature>
<dbReference type="Proteomes" id="UP001652620">
    <property type="component" value="Chromosome 3"/>
</dbReference>